<comment type="caution">
    <text evidence="7">The sequence shown here is derived from an EMBL/GenBank/DDBJ whole genome shotgun (WGS) entry which is preliminary data.</text>
</comment>
<keyword evidence="8" id="KW-1185">Reference proteome</keyword>
<comment type="similarity">
    <text evidence="2">Belongs to the calycin superfamily. Lipocalin family.</text>
</comment>
<dbReference type="EMBL" id="VCEB01000011">
    <property type="protein sequence ID" value="KAB0372053.1"/>
    <property type="molecule type" value="Genomic_DNA"/>
</dbReference>
<keyword evidence="4" id="KW-0964">Secreted</keyword>
<evidence type="ECO:0000259" key="6">
    <source>
        <dbReference type="Pfam" id="PF00061"/>
    </source>
</evidence>
<dbReference type="PANTHER" id="PTHR11430:SF65">
    <property type="entry name" value="ODORANT-BINDING PROTEIN 1A-RELATED"/>
    <property type="match status" value="1"/>
</dbReference>
<dbReference type="PANTHER" id="PTHR11430">
    <property type="entry name" value="LIPOCALIN"/>
    <property type="match status" value="1"/>
</dbReference>
<organism evidence="7 8">
    <name type="scientific">Muntiacus reevesi</name>
    <name type="common">Reeves' muntjac</name>
    <name type="synonym">Cervus reevesi</name>
    <dbReference type="NCBI Taxonomy" id="9886"/>
    <lineage>
        <taxon>Eukaryota</taxon>
        <taxon>Metazoa</taxon>
        <taxon>Chordata</taxon>
        <taxon>Craniata</taxon>
        <taxon>Vertebrata</taxon>
        <taxon>Euteleostomi</taxon>
        <taxon>Mammalia</taxon>
        <taxon>Eutheria</taxon>
        <taxon>Laurasiatheria</taxon>
        <taxon>Artiodactyla</taxon>
        <taxon>Ruminantia</taxon>
        <taxon>Pecora</taxon>
        <taxon>Cervidae</taxon>
        <taxon>Muntiacinae</taxon>
        <taxon>Muntiacus</taxon>
    </lineage>
</organism>
<name>A0A5N3XE86_MUNRE</name>
<feature type="signal peptide" evidence="5">
    <location>
        <begin position="1"/>
        <end position="21"/>
    </location>
</feature>
<protein>
    <recommendedName>
        <fullName evidence="6">Lipocalin/cytosolic fatty-acid binding domain-containing protein</fullName>
    </recommendedName>
</protein>
<evidence type="ECO:0000256" key="4">
    <source>
        <dbReference type="ARBA" id="ARBA00022525"/>
    </source>
</evidence>
<feature type="chain" id="PRO_5024357397" description="Lipocalin/cytosolic fatty-acid binding domain-containing protein" evidence="5">
    <location>
        <begin position="22"/>
        <end position="169"/>
    </location>
</feature>
<reference evidence="7 8" key="1">
    <citation type="submission" date="2019-06" db="EMBL/GenBank/DDBJ databases">
        <title>Discovery of a novel chromosome fission-fusion reversal in muntjac.</title>
        <authorList>
            <person name="Mudd A.B."/>
            <person name="Bredeson J.V."/>
            <person name="Baum R."/>
            <person name="Hockemeyer D."/>
            <person name="Rokhsar D.S."/>
        </authorList>
    </citation>
    <scope>NUCLEOTIDE SEQUENCE [LARGE SCALE GENOMIC DNA]</scope>
    <source>
        <strain evidence="7">UCam_UCB_Mr</strain>
        <tissue evidence="7">Fibroblast cell line</tissue>
    </source>
</reference>
<dbReference type="InterPro" id="IPR000566">
    <property type="entry name" value="Lipocln_cytosolic_FA-bd_dom"/>
</dbReference>
<dbReference type="SUPFAM" id="SSF50814">
    <property type="entry name" value="Lipocalins"/>
    <property type="match status" value="1"/>
</dbReference>
<keyword evidence="3" id="KW-0813">Transport</keyword>
<dbReference type="GO" id="GO:0036094">
    <property type="term" value="F:small molecule binding"/>
    <property type="evidence" value="ECO:0007669"/>
    <property type="project" value="InterPro"/>
</dbReference>
<evidence type="ECO:0000256" key="2">
    <source>
        <dbReference type="ARBA" id="ARBA00006889"/>
    </source>
</evidence>
<evidence type="ECO:0000313" key="7">
    <source>
        <dbReference type="EMBL" id="KAB0372053.1"/>
    </source>
</evidence>
<dbReference type="GO" id="GO:0005615">
    <property type="term" value="C:extracellular space"/>
    <property type="evidence" value="ECO:0007669"/>
    <property type="project" value="TreeGrafter"/>
</dbReference>
<dbReference type="Gene3D" id="2.40.128.20">
    <property type="match status" value="1"/>
</dbReference>
<dbReference type="InterPro" id="IPR002345">
    <property type="entry name" value="Lipocalin"/>
</dbReference>
<proteinExistence type="inferred from homology"/>
<dbReference type="InterPro" id="IPR002448">
    <property type="entry name" value="OBP-like"/>
</dbReference>
<dbReference type="GO" id="GO:0005549">
    <property type="term" value="F:odorant binding"/>
    <property type="evidence" value="ECO:0007669"/>
    <property type="project" value="TreeGrafter"/>
</dbReference>
<dbReference type="Proteomes" id="UP000326062">
    <property type="component" value="Chromosome X"/>
</dbReference>
<evidence type="ECO:0000256" key="1">
    <source>
        <dbReference type="ARBA" id="ARBA00004613"/>
    </source>
</evidence>
<feature type="domain" description="Lipocalin/cytosolic fatty-acid binding" evidence="6">
    <location>
        <begin position="29"/>
        <end position="168"/>
    </location>
</feature>
<gene>
    <name evidence="7" type="ORF">FD755_015845</name>
</gene>
<dbReference type="AlphaFoldDB" id="A0A5N3XE86"/>
<accession>A0A5N3XE86</accession>
<evidence type="ECO:0000256" key="3">
    <source>
        <dbReference type="ARBA" id="ARBA00022448"/>
    </source>
</evidence>
<evidence type="ECO:0000313" key="8">
    <source>
        <dbReference type="Proteomes" id="UP000326062"/>
    </source>
</evidence>
<keyword evidence="5" id="KW-0732">Signal</keyword>
<dbReference type="InterPro" id="IPR012674">
    <property type="entry name" value="Calycin"/>
</dbReference>
<dbReference type="Pfam" id="PF00061">
    <property type="entry name" value="Lipocalin"/>
    <property type="match status" value="1"/>
</dbReference>
<dbReference type="PRINTS" id="PR01173">
    <property type="entry name" value="ODORANTBNDNG"/>
</dbReference>
<comment type="subcellular location">
    <subcellularLocation>
        <location evidence="1">Secreted</location>
    </subcellularLocation>
</comment>
<evidence type="ECO:0000256" key="5">
    <source>
        <dbReference type="SAM" id="SignalP"/>
    </source>
</evidence>
<sequence>MKVVFLSVLLEMVCAAQEVEAQPSVAELSGQWRTVYIVSINLEKLKSNGPFRVYLKKPLSDDELGTVDFYLYARCKGNWEYKHIMGVKQDDGIFAVDYEGENAFEVVHVSKTILVAHNINVDKHGQQTVLIGSFVKVNIEEEGLQKFKQLRQEKGIEEENVVNFIETDD</sequence>